<gene>
    <name evidence="1" type="ORF">MENTE1834_LOCUS6898</name>
</gene>
<dbReference type="EMBL" id="CAVMJV010000005">
    <property type="protein sequence ID" value="CAK5029388.1"/>
    <property type="molecule type" value="Genomic_DNA"/>
</dbReference>
<name>A0ACB0Y3B8_MELEN</name>
<evidence type="ECO:0000313" key="1">
    <source>
        <dbReference type="EMBL" id="CAK5029388.1"/>
    </source>
</evidence>
<evidence type="ECO:0000313" key="2">
    <source>
        <dbReference type="Proteomes" id="UP001497535"/>
    </source>
</evidence>
<protein>
    <submittedName>
        <fullName evidence="1">Uncharacterized protein</fullName>
    </submittedName>
</protein>
<proteinExistence type="predicted"/>
<accession>A0ACB0Y3B8</accession>
<keyword evidence="2" id="KW-1185">Reference proteome</keyword>
<dbReference type="Proteomes" id="UP001497535">
    <property type="component" value="Unassembled WGS sequence"/>
</dbReference>
<comment type="caution">
    <text evidence="1">The sequence shown here is derived from an EMBL/GenBank/DDBJ whole genome shotgun (WGS) entry which is preliminary data.</text>
</comment>
<organism evidence="1 2">
    <name type="scientific">Meloidogyne enterolobii</name>
    <name type="common">Root-knot nematode worm</name>
    <name type="synonym">Meloidogyne mayaguensis</name>
    <dbReference type="NCBI Taxonomy" id="390850"/>
    <lineage>
        <taxon>Eukaryota</taxon>
        <taxon>Metazoa</taxon>
        <taxon>Ecdysozoa</taxon>
        <taxon>Nematoda</taxon>
        <taxon>Chromadorea</taxon>
        <taxon>Rhabditida</taxon>
        <taxon>Tylenchina</taxon>
        <taxon>Tylenchomorpha</taxon>
        <taxon>Tylenchoidea</taxon>
        <taxon>Meloidogynidae</taxon>
        <taxon>Meloidogyninae</taxon>
        <taxon>Meloidogyne</taxon>
    </lineage>
</organism>
<sequence length="66" mass="7713">MEREIIWDCVYAPNCRAKIRTRKWTCCGRYIGGEMRTAIAKHLTQKLGAPRVLTNTWMVKKGKIFL</sequence>
<reference evidence="1" key="1">
    <citation type="submission" date="2023-11" db="EMBL/GenBank/DDBJ databases">
        <authorList>
            <person name="Poullet M."/>
        </authorList>
    </citation>
    <scope>NUCLEOTIDE SEQUENCE</scope>
    <source>
        <strain evidence="1">E1834</strain>
    </source>
</reference>